<evidence type="ECO:0000313" key="2">
    <source>
        <dbReference type="Proteomes" id="UP001140560"/>
    </source>
</evidence>
<dbReference type="OrthoDB" id="3787242at2759"/>
<dbReference type="EMBL" id="JAPEUY010000003">
    <property type="protein sequence ID" value="KAJ4374910.1"/>
    <property type="molecule type" value="Genomic_DNA"/>
</dbReference>
<gene>
    <name evidence="1" type="ORF">N0V83_001988</name>
</gene>
<dbReference type="Proteomes" id="UP001140560">
    <property type="component" value="Unassembled WGS sequence"/>
</dbReference>
<organism evidence="1 2">
    <name type="scientific">Neocucurbitaria cava</name>
    <dbReference type="NCBI Taxonomy" id="798079"/>
    <lineage>
        <taxon>Eukaryota</taxon>
        <taxon>Fungi</taxon>
        <taxon>Dikarya</taxon>
        <taxon>Ascomycota</taxon>
        <taxon>Pezizomycotina</taxon>
        <taxon>Dothideomycetes</taxon>
        <taxon>Pleosporomycetidae</taxon>
        <taxon>Pleosporales</taxon>
        <taxon>Pleosporineae</taxon>
        <taxon>Cucurbitariaceae</taxon>
        <taxon>Neocucurbitaria</taxon>
    </lineage>
</organism>
<evidence type="ECO:0000313" key="1">
    <source>
        <dbReference type="EMBL" id="KAJ4374910.1"/>
    </source>
</evidence>
<reference evidence="1" key="1">
    <citation type="submission" date="2022-10" db="EMBL/GenBank/DDBJ databases">
        <title>Tapping the CABI collections for fungal endophytes: first genome assemblies for Collariella, Neodidymelliopsis, Ascochyta clinopodiicola, Didymella pomorum, Didymosphaeria variabile, Neocosmospora piperis and Neocucurbitaria cava.</title>
        <authorList>
            <person name="Hill R."/>
        </authorList>
    </citation>
    <scope>NUCLEOTIDE SEQUENCE</scope>
    <source>
        <strain evidence="1">IMI 356814</strain>
    </source>
</reference>
<name>A0A9W8YG61_9PLEO</name>
<sequence>MSRTDSRWEAGIGITEALKLLRQYDARCSKIADHLHKVGHYRTAYPGLSLSDTIINIKTAITSLLEGIGWTGIDTLGNALAKLEEEMKTHGLALPESVPTQEESDKDVTWIWDDNRKDHYYWSPRGYFVYHKGGKVKQDGTPYIEAGVNQTEVVGG</sequence>
<comment type="caution">
    <text evidence="1">The sequence shown here is derived from an EMBL/GenBank/DDBJ whole genome shotgun (WGS) entry which is preliminary data.</text>
</comment>
<proteinExistence type="predicted"/>
<accession>A0A9W8YG61</accession>
<protein>
    <submittedName>
        <fullName evidence="1">Uncharacterized protein</fullName>
    </submittedName>
</protein>
<keyword evidence="2" id="KW-1185">Reference proteome</keyword>
<dbReference type="AlphaFoldDB" id="A0A9W8YG61"/>